<feature type="compositionally biased region" description="Pro residues" evidence="1">
    <location>
        <begin position="618"/>
        <end position="628"/>
    </location>
</feature>
<feature type="compositionally biased region" description="Low complexity" evidence="1">
    <location>
        <begin position="629"/>
        <end position="638"/>
    </location>
</feature>
<feature type="region of interest" description="Disordered" evidence="1">
    <location>
        <begin position="242"/>
        <end position="278"/>
    </location>
</feature>
<feature type="compositionally biased region" description="Polar residues" evidence="1">
    <location>
        <begin position="337"/>
        <end position="346"/>
    </location>
</feature>
<feature type="compositionally biased region" description="Basic and acidic residues" evidence="1">
    <location>
        <begin position="504"/>
        <end position="513"/>
    </location>
</feature>
<feature type="region of interest" description="Disordered" evidence="1">
    <location>
        <begin position="384"/>
        <end position="406"/>
    </location>
</feature>
<dbReference type="OrthoDB" id="2556442at2759"/>
<feature type="region of interest" description="Disordered" evidence="1">
    <location>
        <begin position="543"/>
        <end position="654"/>
    </location>
</feature>
<organism evidence="2 3">
    <name type="scientific">Ustilago trichophora</name>
    <dbReference type="NCBI Taxonomy" id="86804"/>
    <lineage>
        <taxon>Eukaryota</taxon>
        <taxon>Fungi</taxon>
        <taxon>Dikarya</taxon>
        <taxon>Basidiomycota</taxon>
        <taxon>Ustilaginomycotina</taxon>
        <taxon>Ustilaginomycetes</taxon>
        <taxon>Ustilaginales</taxon>
        <taxon>Ustilaginaceae</taxon>
        <taxon>Ustilago</taxon>
    </lineage>
</organism>
<sequence length="654" mass="72358">MSESLKSWLFSHTSSSAILSLENNYDLSDLPYVRGNRVQLLRFLTFRPPASPNSHNTDVWALVGDRSHCIAARFAREQVNRFHKDHDLTFTSLKGALLTLTHVRTSVSRVQVEQSPGVATTAGGGPYRQGQYAVILDVKGWQVVSSVNEPVWFAGVKVITSTNGFPEGEEERGRQMLGWLKKWVRYKCLMRRAKVEQRERQRQRERLQADAGEGGDESASTNLPTPAQRRAVLVLSSSQVQNTQPLHLPIPPQQAGEKTTSQDSESLPSTTCRSMGPSSSSAAAAAALWEDFDLDFIAVNDDVDAVDVPGQWSEAVLHPSTEPSTTAVPVVDEEAQESTQAASNLAQEESQSQTQTHTQTQSDLDPYESGLSDYERNTRLARYRLRHPPNPPFPSSSPINPNETSAQRVDRHRELLHPTFEPWKARRLELGLSTSHSAYLSHLNEEAERFAEAYEADEIFKAACERSSSEERAEEEEAADAMRRAIGREARLRRFAAIEKQKEERAEIGRSEGTKNVVQGEGGEVRQFEMEVMDETVSTVVANGEKDIPSQMLPPSRSPAALAKTNTSAQHNNKTPQTFGESSTKAQSLVDQHLPESALPPPSATHNTPPKAHNQHPQPEPRSIPPSSPSTSSTPSKRSSVKKRKRNHDALAAL</sequence>
<feature type="compositionally biased region" description="Polar residues" evidence="1">
    <location>
        <begin position="564"/>
        <end position="590"/>
    </location>
</feature>
<feature type="compositionally biased region" description="Low complexity" evidence="1">
    <location>
        <begin position="347"/>
        <end position="362"/>
    </location>
</feature>
<accession>A0A5C3ELZ2</accession>
<feature type="compositionally biased region" description="Basic and acidic residues" evidence="1">
    <location>
        <begin position="195"/>
        <end position="208"/>
    </location>
</feature>
<feature type="region of interest" description="Disordered" evidence="1">
    <location>
        <begin position="333"/>
        <end position="371"/>
    </location>
</feature>
<protein>
    <submittedName>
        <fullName evidence="2">Uncharacterized protein</fullName>
    </submittedName>
</protein>
<dbReference type="AlphaFoldDB" id="A0A5C3ELZ2"/>
<feature type="region of interest" description="Disordered" evidence="1">
    <location>
        <begin position="195"/>
        <end position="226"/>
    </location>
</feature>
<feature type="region of interest" description="Disordered" evidence="1">
    <location>
        <begin position="504"/>
        <end position="528"/>
    </location>
</feature>
<evidence type="ECO:0000313" key="2">
    <source>
        <dbReference type="EMBL" id="SPO31120.1"/>
    </source>
</evidence>
<feature type="compositionally biased region" description="Polar residues" evidence="1">
    <location>
        <begin position="256"/>
        <end position="277"/>
    </location>
</feature>
<keyword evidence="3" id="KW-1185">Reference proteome</keyword>
<dbReference type="Proteomes" id="UP000324022">
    <property type="component" value="Unassembled WGS sequence"/>
</dbReference>
<reference evidence="2 3" key="1">
    <citation type="submission" date="2018-03" db="EMBL/GenBank/DDBJ databases">
        <authorList>
            <person name="Guldener U."/>
        </authorList>
    </citation>
    <scope>NUCLEOTIDE SEQUENCE [LARGE SCALE GENOMIC DNA]</scope>
    <source>
        <strain evidence="2 3">NBRC100155</strain>
    </source>
</reference>
<evidence type="ECO:0000256" key="1">
    <source>
        <dbReference type="SAM" id="MobiDB-lite"/>
    </source>
</evidence>
<gene>
    <name evidence="2" type="ORF">UTRI_05238_B</name>
</gene>
<name>A0A5C3ELZ2_9BASI</name>
<evidence type="ECO:0000313" key="3">
    <source>
        <dbReference type="Proteomes" id="UP000324022"/>
    </source>
</evidence>
<proteinExistence type="predicted"/>
<dbReference type="EMBL" id="OOIN01000036">
    <property type="protein sequence ID" value="SPO31120.1"/>
    <property type="molecule type" value="Genomic_DNA"/>
</dbReference>